<feature type="signal peptide" evidence="2">
    <location>
        <begin position="1"/>
        <end position="20"/>
    </location>
</feature>
<dbReference type="PROSITE" id="PS51257">
    <property type="entry name" value="PROKAR_LIPOPROTEIN"/>
    <property type="match status" value="1"/>
</dbReference>
<evidence type="ECO:0000313" key="3">
    <source>
        <dbReference type="EMBL" id="PHQ36892.1"/>
    </source>
</evidence>
<feature type="chain" id="PRO_5013693024" description="Carboxypeptidase regulatory-like domain-containing protein" evidence="2">
    <location>
        <begin position="21"/>
        <end position="165"/>
    </location>
</feature>
<sequence>MKSTITSAATLAWTSCLALALATSAGCGSGDGADYASIGLVPITGTVTLDGQPLEGAVVMFEAPDTTFCYGTTDAEGHYELKFNSEVMGVPPGEKVVRISTTASTGEVDTEGADDDDDAVARRKKKRDPNEQVPEAYNEDSQIKATVSDSQTVYDFALKSDGSPL</sequence>
<dbReference type="Proteomes" id="UP000225740">
    <property type="component" value="Unassembled WGS sequence"/>
</dbReference>
<dbReference type="InterPro" id="IPR008969">
    <property type="entry name" value="CarboxyPept-like_regulatory"/>
</dbReference>
<comment type="caution">
    <text evidence="3">The sequence shown here is derived from an EMBL/GenBank/DDBJ whole genome shotgun (WGS) entry which is preliminary data.</text>
</comment>
<evidence type="ECO:0008006" key="5">
    <source>
        <dbReference type="Google" id="ProtNLM"/>
    </source>
</evidence>
<evidence type="ECO:0000256" key="2">
    <source>
        <dbReference type="SAM" id="SignalP"/>
    </source>
</evidence>
<dbReference type="SUPFAM" id="SSF49464">
    <property type="entry name" value="Carboxypeptidase regulatory domain-like"/>
    <property type="match status" value="1"/>
</dbReference>
<dbReference type="RefSeq" id="WP_099258602.1">
    <property type="nucleotide sequence ID" value="NZ_NIZW01000001.1"/>
</dbReference>
<organism evidence="3 4">
    <name type="scientific">Rhodopirellula bahusiensis</name>
    <dbReference type="NCBI Taxonomy" id="2014065"/>
    <lineage>
        <taxon>Bacteria</taxon>
        <taxon>Pseudomonadati</taxon>
        <taxon>Planctomycetota</taxon>
        <taxon>Planctomycetia</taxon>
        <taxon>Pirellulales</taxon>
        <taxon>Pirellulaceae</taxon>
        <taxon>Rhodopirellula</taxon>
    </lineage>
</organism>
<dbReference type="GeneID" id="90606783"/>
<keyword evidence="4" id="KW-1185">Reference proteome</keyword>
<protein>
    <recommendedName>
        <fullName evidence="5">Carboxypeptidase regulatory-like domain-containing protein</fullName>
    </recommendedName>
</protein>
<evidence type="ECO:0000313" key="4">
    <source>
        <dbReference type="Proteomes" id="UP000225740"/>
    </source>
</evidence>
<name>A0A2G1WCW9_9BACT</name>
<accession>A0A2G1WCW9</accession>
<feature type="region of interest" description="Disordered" evidence="1">
    <location>
        <begin position="101"/>
        <end position="144"/>
    </location>
</feature>
<keyword evidence="2" id="KW-0732">Signal</keyword>
<gene>
    <name evidence="3" type="ORF">CEE69_00420</name>
</gene>
<reference evidence="3 4" key="1">
    <citation type="submission" date="2017-06" db="EMBL/GenBank/DDBJ databases">
        <title>Description of Rhodopirellula bahusiensis sp. nov.</title>
        <authorList>
            <person name="Kizina J."/>
            <person name="Harder J."/>
        </authorList>
    </citation>
    <scope>NUCLEOTIDE SEQUENCE [LARGE SCALE GENOMIC DNA]</scope>
    <source>
        <strain evidence="3 4">SWK21</strain>
    </source>
</reference>
<dbReference type="EMBL" id="NIZW01000001">
    <property type="protein sequence ID" value="PHQ36892.1"/>
    <property type="molecule type" value="Genomic_DNA"/>
</dbReference>
<dbReference type="OrthoDB" id="286727at2"/>
<proteinExistence type="predicted"/>
<dbReference type="AlphaFoldDB" id="A0A2G1WCW9"/>
<evidence type="ECO:0000256" key="1">
    <source>
        <dbReference type="SAM" id="MobiDB-lite"/>
    </source>
</evidence>
<feature type="compositionally biased region" description="Acidic residues" evidence="1">
    <location>
        <begin position="108"/>
        <end position="118"/>
    </location>
</feature>